<dbReference type="AlphaFoldDB" id="A0A7W8D4F2"/>
<dbReference type="Gene3D" id="3.40.50.1820">
    <property type="entry name" value="alpha/beta hydrolase"/>
    <property type="match status" value="1"/>
</dbReference>
<keyword evidence="3" id="KW-1185">Reference proteome</keyword>
<dbReference type="RefSeq" id="WP_183960279.1">
    <property type="nucleotide sequence ID" value="NZ_JACHHP010000002.1"/>
</dbReference>
<evidence type="ECO:0000313" key="3">
    <source>
        <dbReference type="Proteomes" id="UP000521199"/>
    </source>
</evidence>
<name>A0A7W8D4F2_9GAMM</name>
<gene>
    <name evidence="2" type="ORF">HNQ52_001275</name>
</gene>
<dbReference type="EMBL" id="JACHHP010000002">
    <property type="protein sequence ID" value="MBB5207746.1"/>
    <property type="molecule type" value="Genomic_DNA"/>
</dbReference>
<reference evidence="2 3" key="1">
    <citation type="submission" date="2020-08" db="EMBL/GenBank/DDBJ databases">
        <title>Genomic Encyclopedia of Type Strains, Phase IV (KMG-IV): sequencing the most valuable type-strain genomes for metagenomic binning, comparative biology and taxonomic classification.</title>
        <authorList>
            <person name="Goeker M."/>
        </authorList>
    </citation>
    <scope>NUCLEOTIDE SEQUENCE [LARGE SCALE GENOMIC DNA]</scope>
    <source>
        <strain evidence="2 3">DSM 24163</strain>
    </source>
</reference>
<evidence type="ECO:0000256" key="1">
    <source>
        <dbReference type="SAM" id="SignalP"/>
    </source>
</evidence>
<protein>
    <recommendedName>
        <fullName evidence="4">Peptidase S9 prolyl oligopeptidase catalytic domain-containing protein</fullName>
    </recommendedName>
</protein>
<dbReference type="SUPFAM" id="SSF53474">
    <property type="entry name" value="alpha/beta-Hydrolases"/>
    <property type="match status" value="1"/>
</dbReference>
<feature type="chain" id="PRO_5030904259" description="Peptidase S9 prolyl oligopeptidase catalytic domain-containing protein" evidence="1">
    <location>
        <begin position="34"/>
        <end position="740"/>
    </location>
</feature>
<accession>A0A7W8D4F2</accession>
<feature type="signal peptide" evidence="1">
    <location>
        <begin position="1"/>
        <end position="33"/>
    </location>
</feature>
<comment type="caution">
    <text evidence="2">The sequence shown here is derived from an EMBL/GenBank/DDBJ whole genome shotgun (WGS) entry which is preliminary data.</text>
</comment>
<evidence type="ECO:0008006" key="4">
    <source>
        <dbReference type="Google" id="ProtNLM"/>
    </source>
</evidence>
<sequence>MCTYFHCPRHALGVLLRLAVIVAALSVSGSAVAAITRGVDANGTPWIIAVPDDWQAGDGLVLVQHGFVLDPVAEPDLGLSAARMLEDGFAIAASGYRQHGWALFDAIDDNLLLLDTFRTLYGVPGPVVTHGASMGGLIALKLAEDVRVRDMIVGVVALCPAVDGMSLWDRAFDLRMAYDTLCAGVAGGTFPEGSAPLPWVSNPDTLQIARPFGFDLAQRMREEGAIRACLALDRPPRGRTPESQARVQALRAVAGSPNDEALTLHLALAYYGLSDLLRSPDKLDGANPFYNRAQVRGLGLLDVMYGRNWSADLPYGFDSRVRRVSRDESARTSLHRATSLDGTATAKIVSVHTSGDSLVPARELHALRSRLEYADHVIGVVSEARPSHCGFSPGEIEAAWRTMREWLRAEGGATPQLSTLQAHCERDAASLCRFDPIATAEALDGAGDTAILRRAFSDAFPSHVESLGGLWWDPSRPAQGLIIEELDDHVGDWHAGEQRVSVSWYTWAPRSDPQPGPRWLHGIGRVYERSIVIDSMHAVHGGRFGVPLAAQDLQITHWGEVTLHLGSEAATLHYRGPSAYGEGTLALQHLLPAGTGVVDRTGPVTLPRYDFSRRGTYIDPRQAAGGWLLNPFGTENATGTLVVWFTWTPNGQPTWLFGLADGDSDEVALTRPVSGGYFDGGYTAADLEMRAWGTLRLEGCDAEGVETIHWYPDDSSYAGGSVGPRRVTVPRYSGGVLDCE</sequence>
<evidence type="ECO:0000313" key="2">
    <source>
        <dbReference type="EMBL" id="MBB5207746.1"/>
    </source>
</evidence>
<dbReference type="Proteomes" id="UP000521199">
    <property type="component" value="Unassembled WGS sequence"/>
</dbReference>
<organism evidence="2 3">
    <name type="scientific">Chiayiivirga flava</name>
    <dbReference type="NCBI Taxonomy" id="659595"/>
    <lineage>
        <taxon>Bacteria</taxon>
        <taxon>Pseudomonadati</taxon>
        <taxon>Pseudomonadota</taxon>
        <taxon>Gammaproteobacteria</taxon>
        <taxon>Lysobacterales</taxon>
        <taxon>Lysobacteraceae</taxon>
        <taxon>Chiayiivirga</taxon>
    </lineage>
</organism>
<keyword evidence="1" id="KW-0732">Signal</keyword>
<proteinExistence type="predicted"/>
<dbReference type="InterPro" id="IPR029058">
    <property type="entry name" value="AB_hydrolase_fold"/>
</dbReference>